<dbReference type="AlphaFoldDB" id="A0A0K2TX80"/>
<name>A0A0K2TX80_LEPSM</name>
<accession>A0A0K2TX80</accession>
<protein>
    <submittedName>
        <fullName evidence="1">Uncharacterized protein</fullName>
    </submittedName>
</protein>
<reference evidence="1" key="1">
    <citation type="submission" date="2014-05" db="EMBL/GenBank/DDBJ databases">
        <authorList>
            <person name="Chronopoulou M."/>
        </authorList>
    </citation>
    <scope>NUCLEOTIDE SEQUENCE</scope>
    <source>
        <tissue evidence="1">Whole organism</tissue>
    </source>
</reference>
<evidence type="ECO:0000313" key="1">
    <source>
        <dbReference type="EMBL" id="CDW30624.1"/>
    </source>
</evidence>
<sequence length="44" mass="5445">MGLPKNKDGSIIKNDVELHFKDFYPEWKIRTYMHYIKHKSLYFL</sequence>
<dbReference type="EMBL" id="HACA01013263">
    <property type="protein sequence ID" value="CDW30624.1"/>
    <property type="molecule type" value="Transcribed_RNA"/>
</dbReference>
<proteinExistence type="predicted"/>
<organism evidence="1">
    <name type="scientific">Lepeophtheirus salmonis</name>
    <name type="common">Salmon louse</name>
    <name type="synonym">Caligus salmonis</name>
    <dbReference type="NCBI Taxonomy" id="72036"/>
    <lineage>
        <taxon>Eukaryota</taxon>
        <taxon>Metazoa</taxon>
        <taxon>Ecdysozoa</taxon>
        <taxon>Arthropoda</taxon>
        <taxon>Crustacea</taxon>
        <taxon>Multicrustacea</taxon>
        <taxon>Hexanauplia</taxon>
        <taxon>Copepoda</taxon>
        <taxon>Siphonostomatoida</taxon>
        <taxon>Caligidae</taxon>
        <taxon>Lepeophtheirus</taxon>
    </lineage>
</organism>